<evidence type="ECO:0000256" key="6">
    <source>
        <dbReference type="ARBA" id="ARBA00022679"/>
    </source>
</evidence>
<dbReference type="GO" id="GO:0030170">
    <property type="term" value="F:pyridoxal phosphate binding"/>
    <property type="evidence" value="ECO:0007669"/>
    <property type="project" value="InterPro"/>
</dbReference>
<dbReference type="FunFam" id="3.40.50.2000:FF:000002">
    <property type="entry name" value="Alpha-1,4 glucan phosphorylase"/>
    <property type="match status" value="1"/>
</dbReference>
<dbReference type="eggNOG" id="COG0058">
    <property type="taxonomic scope" value="Bacteria"/>
</dbReference>
<dbReference type="SUPFAM" id="SSF53756">
    <property type="entry name" value="UDP-Glycosyltransferase/glycogen phosphorylase"/>
    <property type="match status" value="1"/>
</dbReference>
<evidence type="ECO:0000256" key="7">
    <source>
        <dbReference type="ARBA" id="ARBA00022898"/>
    </source>
</evidence>
<evidence type="ECO:0000256" key="11">
    <source>
        <dbReference type="RuleBase" id="RU000587"/>
    </source>
</evidence>
<evidence type="ECO:0000256" key="8">
    <source>
        <dbReference type="ARBA" id="ARBA00023277"/>
    </source>
</evidence>
<comment type="similarity">
    <text evidence="3 11">Belongs to the glycogen phosphorylase family.</text>
</comment>
<dbReference type="Pfam" id="PF00343">
    <property type="entry name" value="Phosphorylase"/>
    <property type="match status" value="1"/>
</dbReference>
<reference evidence="12 13" key="1">
    <citation type="journal article" date="2013" name="J. Bacteriol.">
        <title>Roles of HynAB and Ech, the only two hydrogenases found in the model sulfate reducer Desulfovibrio gigas.</title>
        <authorList>
            <person name="Morais-Silva F.O."/>
            <person name="Santos C.I."/>
            <person name="Rodrigues R."/>
            <person name="Pereira I.A."/>
            <person name="Rodrigues-Pousada C."/>
        </authorList>
    </citation>
    <scope>NUCLEOTIDE SEQUENCE [LARGE SCALE GENOMIC DNA]</scope>
    <source>
        <strain evidence="13">ATCC 19364 / DSM 1382 / NCIMB 9332 / VKM B-1759</strain>
    </source>
</reference>
<dbReference type="CDD" id="cd04300">
    <property type="entry name" value="GT35_Glycogen_Phosphorylase"/>
    <property type="match status" value="1"/>
</dbReference>
<keyword evidence="8 11" id="KW-0119">Carbohydrate metabolism</keyword>
<dbReference type="Gene3D" id="3.40.50.2000">
    <property type="entry name" value="Glycogen Phosphorylase B"/>
    <property type="match status" value="2"/>
</dbReference>
<dbReference type="PIRSF" id="PIRSF000460">
    <property type="entry name" value="Pprylas_GlgP"/>
    <property type="match status" value="1"/>
</dbReference>
<dbReference type="AlphaFoldDB" id="T2GDK2"/>
<dbReference type="KEGG" id="dgg:DGI_2657"/>
<dbReference type="EMBL" id="CP006585">
    <property type="protein sequence ID" value="AGW14388.1"/>
    <property type="molecule type" value="Genomic_DNA"/>
</dbReference>
<dbReference type="PROSITE" id="PS00102">
    <property type="entry name" value="PHOSPHORYLASE"/>
    <property type="match status" value="1"/>
</dbReference>
<comment type="function">
    <text evidence="9">Phosphorylase is an important allosteric enzyme in carbohydrate metabolism. Enzymes from different sources differ in their regulatory mechanisms and in their natural substrates. However, all known phosphorylases share catalytic and structural properties.</text>
</comment>
<dbReference type="InterPro" id="IPR035090">
    <property type="entry name" value="Pyridoxal_P_attach_site"/>
</dbReference>
<evidence type="ECO:0000256" key="9">
    <source>
        <dbReference type="ARBA" id="ARBA00025174"/>
    </source>
</evidence>
<evidence type="ECO:0000256" key="1">
    <source>
        <dbReference type="ARBA" id="ARBA00001275"/>
    </source>
</evidence>
<sequence length="824" mass="94395">MEGLKKDVIRHVVSSLGSDYASKSAYNYYNALALAVRDRLIDNWIKTQRSYYDEKAKRVYYLSLEYLPGKSLMNNLHCLGIYETARKAMSDLGFSLEDLAEQEWDAGLGNGGLGRLASCFLDSMATLGIPGYGYGIRYDYGIFHQVIEDGKQVEQADNWMRVGNPWAYERGQHLFPVRFFGEVKNWTDEYGRLRHTWTAGDTVLAMPCDMLVPGWDNHHVINMRLWSARSDVEFDLDFFNTGNYLGAVEEKIFDEKISKVLYPSDQIEEGRELRLKQQYFFVTATIQDILRRFRKKHQDMTELPQSVAIQLNDTHPAIAIAELMRILLDEDLLDWEVAWDICVSTFAYTNHTILPEALETWPVSLLERMLPRHMQIIYEINARFLREVERVARSEDCGQLCHRDLDHLKQRVSLIQERPIKSVRMAHLAIIGSHSVNGVAALHTELLKARVFDDFQRLYPQKINNKTNGVTPRRWLWSANQPLSRLIASHIGTGFVRNLDELTQLEPLAADPAFREAWRAAKLENKQRLQAYIKRKLMRELHTEHLFDVHIKRIHEYKRQVLNLLHVVTAYNRLRHGQAADFTPRTVFFGGKAAPSYFMAKRIIHAINAVAATVNADSRVNDKLQVVYLPNYCVSQAERVIPATELSEQISTAGMEASGTGNMKFALNGALTIGTWDGATIEMAQAIGPELLFIFGMREDELVSLRQHGYNPMLYYHGDEELREALDMLRSDAFSPGQHGLFAPLVDNLLHGGDRFFVLADYRQYLGAQQDVGRLYLDQEEWTRRSILNAARMGFFSSDRAISQYAREIWDVAPMAGLQNGKGA</sequence>
<dbReference type="GO" id="GO:0008184">
    <property type="term" value="F:glycogen phosphorylase activity"/>
    <property type="evidence" value="ECO:0007669"/>
    <property type="project" value="InterPro"/>
</dbReference>
<protein>
    <recommendedName>
        <fullName evidence="11">Alpha-1,4 glucan phosphorylase</fullName>
        <ecNumber evidence="11">2.4.1.1</ecNumber>
    </recommendedName>
</protein>
<name>T2GDK2_MEGG1</name>
<evidence type="ECO:0000256" key="3">
    <source>
        <dbReference type="ARBA" id="ARBA00006047"/>
    </source>
</evidence>
<proteinExistence type="inferred from homology"/>
<keyword evidence="4" id="KW-0321">Glycogen metabolism</keyword>
<evidence type="ECO:0000313" key="12">
    <source>
        <dbReference type="EMBL" id="AGW14388.1"/>
    </source>
</evidence>
<reference evidence="13" key="2">
    <citation type="submission" date="2013-07" db="EMBL/GenBank/DDBJ databases">
        <authorList>
            <person name="Morais-Silva F.O."/>
            <person name="Rezende A.M."/>
            <person name="Pimentel C."/>
            <person name="Resende D.M."/>
            <person name="Santos C.I."/>
            <person name="Clemente C."/>
            <person name="de Oliveira L.M."/>
            <person name="da Silva S.M."/>
            <person name="Costa D.A."/>
            <person name="Varela-Raposo A."/>
            <person name="Horacio E.C.A."/>
            <person name="Matos M."/>
            <person name="Flores O."/>
            <person name="Ruiz J.C."/>
            <person name="Rodrigues-Pousada C."/>
        </authorList>
    </citation>
    <scope>NUCLEOTIDE SEQUENCE [LARGE SCALE GENOMIC DNA]</scope>
    <source>
        <strain evidence="13">ATCC 19364 / DSM 1382 / NCIMB 9332 / VKM B-1759</strain>
    </source>
</reference>
<dbReference type="GO" id="GO:0005737">
    <property type="term" value="C:cytoplasm"/>
    <property type="evidence" value="ECO:0007669"/>
    <property type="project" value="TreeGrafter"/>
</dbReference>
<keyword evidence="7 10" id="KW-0663">Pyridoxal phosphate</keyword>
<comment type="cofactor">
    <cofactor evidence="2 11">
        <name>pyridoxal 5'-phosphate</name>
        <dbReference type="ChEBI" id="CHEBI:597326"/>
    </cofactor>
</comment>
<keyword evidence="13" id="KW-1185">Reference proteome</keyword>
<evidence type="ECO:0000256" key="5">
    <source>
        <dbReference type="ARBA" id="ARBA00022676"/>
    </source>
</evidence>
<gene>
    <name evidence="12" type="ORF">DGI_2657</name>
</gene>
<accession>T2GDK2</accession>
<dbReference type="Proteomes" id="UP000016587">
    <property type="component" value="Chromosome"/>
</dbReference>
<organism evidence="12 13">
    <name type="scientific">Megalodesulfovibrio gigas (strain ATCC 19364 / DSM 1382 / NCIMB 9332 / VKM B-1759)</name>
    <name type="common">Desulfovibrio gigas</name>
    <dbReference type="NCBI Taxonomy" id="1121448"/>
    <lineage>
        <taxon>Bacteria</taxon>
        <taxon>Pseudomonadati</taxon>
        <taxon>Thermodesulfobacteriota</taxon>
        <taxon>Desulfovibrionia</taxon>
        <taxon>Desulfovibrionales</taxon>
        <taxon>Desulfovibrionaceae</taxon>
        <taxon>Megalodesulfovibrio</taxon>
    </lineage>
</organism>
<keyword evidence="5 11" id="KW-0328">Glycosyltransferase</keyword>
<dbReference type="PANTHER" id="PTHR11468:SF3">
    <property type="entry name" value="GLYCOGEN PHOSPHORYLASE, LIVER FORM"/>
    <property type="match status" value="1"/>
</dbReference>
<dbReference type="EC" id="2.4.1.1" evidence="11"/>
<comment type="catalytic activity">
    <reaction evidence="1 11">
        <text>[(1-&gt;4)-alpha-D-glucosyl](n) + phosphate = [(1-&gt;4)-alpha-D-glucosyl](n-1) + alpha-D-glucose 1-phosphate</text>
        <dbReference type="Rhea" id="RHEA:41732"/>
        <dbReference type="Rhea" id="RHEA-COMP:9584"/>
        <dbReference type="Rhea" id="RHEA-COMP:9586"/>
        <dbReference type="ChEBI" id="CHEBI:15444"/>
        <dbReference type="ChEBI" id="CHEBI:43474"/>
        <dbReference type="ChEBI" id="CHEBI:58601"/>
        <dbReference type="EC" id="2.4.1.1"/>
    </reaction>
</comment>
<dbReference type="HOGENOM" id="CLU_010198_1_1_7"/>
<feature type="modified residue" description="N6-(pyridoxal phosphate)lysine" evidence="10">
    <location>
        <position position="664"/>
    </location>
</feature>
<dbReference type="FunFam" id="3.40.50.2000:FF:000005">
    <property type="entry name" value="Alpha-1,4 glucan phosphorylase"/>
    <property type="match status" value="1"/>
</dbReference>
<dbReference type="InterPro" id="IPR011833">
    <property type="entry name" value="Glycg_phsphrylas"/>
</dbReference>
<dbReference type="PANTHER" id="PTHR11468">
    <property type="entry name" value="GLYCOGEN PHOSPHORYLASE"/>
    <property type="match status" value="1"/>
</dbReference>
<dbReference type="STRING" id="1121448.DGI_2657"/>
<dbReference type="GO" id="GO:0005980">
    <property type="term" value="P:glycogen catabolic process"/>
    <property type="evidence" value="ECO:0007669"/>
    <property type="project" value="TreeGrafter"/>
</dbReference>
<evidence type="ECO:0000313" key="13">
    <source>
        <dbReference type="Proteomes" id="UP000016587"/>
    </source>
</evidence>
<dbReference type="PATRIC" id="fig|1121448.10.peg.2611"/>
<comment type="function">
    <text evidence="11">Allosteric enzyme that catalyzes the rate-limiting step in glycogen catabolism, the phosphorolytic cleavage of glycogen to produce glucose-1-phosphate, and plays a central role in maintaining cellular and organismal glucose homeostasis.</text>
</comment>
<evidence type="ECO:0000256" key="4">
    <source>
        <dbReference type="ARBA" id="ARBA00022600"/>
    </source>
</evidence>
<keyword evidence="6 11" id="KW-0808">Transferase</keyword>
<dbReference type="InterPro" id="IPR000811">
    <property type="entry name" value="Glyco_trans_35"/>
</dbReference>
<evidence type="ECO:0000256" key="10">
    <source>
        <dbReference type="PIRSR" id="PIRSR000460-1"/>
    </source>
</evidence>
<dbReference type="NCBIfam" id="TIGR02093">
    <property type="entry name" value="P_ylase"/>
    <property type="match status" value="1"/>
</dbReference>
<evidence type="ECO:0000256" key="2">
    <source>
        <dbReference type="ARBA" id="ARBA00001933"/>
    </source>
</evidence>